<feature type="domain" description="Distal membrane-arm assembly complex protein 1-like" evidence="2">
    <location>
        <begin position="11"/>
        <end position="57"/>
    </location>
</feature>
<keyword evidence="4" id="KW-1185">Reference proteome</keyword>
<dbReference type="Proteomes" id="UP000053268">
    <property type="component" value="Unassembled WGS sequence"/>
</dbReference>
<feature type="transmembrane region" description="Helical" evidence="1">
    <location>
        <begin position="131"/>
        <end position="155"/>
    </location>
</feature>
<organism evidence="3 4">
    <name type="scientific">Papilio xuthus</name>
    <name type="common">Asian swallowtail butterfly</name>
    <dbReference type="NCBI Taxonomy" id="66420"/>
    <lineage>
        <taxon>Eukaryota</taxon>
        <taxon>Metazoa</taxon>
        <taxon>Ecdysozoa</taxon>
        <taxon>Arthropoda</taxon>
        <taxon>Hexapoda</taxon>
        <taxon>Insecta</taxon>
        <taxon>Pterygota</taxon>
        <taxon>Neoptera</taxon>
        <taxon>Endopterygota</taxon>
        <taxon>Lepidoptera</taxon>
        <taxon>Glossata</taxon>
        <taxon>Ditrysia</taxon>
        <taxon>Papilionoidea</taxon>
        <taxon>Papilionidae</taxon>
        <taxon>Papilioninae</taxon>
        <taxon>Papilio</taxon>
    </lineage>
</organism>
<reference evidence="3 4" key="1">
    <citation type="journal article" date="2015" name="Nat. Commun.">
        <title>Outbred genome sequencing and CRISPR/Cas9 gene editing in butterflies.</title>
        <authorList>
            <person name="Li X."/>
            <person name="Fan D."/>
            <person name="Zhang W."/>
            <person name="Liu G."/>
            <person name="Zhang L."/>
            <person name="Zhao L."/>
            <person name="Fang X."/>
            <person name="Chen L."/>
            <person name="Dong Y."/>
            <person name="Chen Y."/>
            <person name="Ding Y."/>
            <person name="Zhao R."/>
            <person name="Feng M."/>
            <person name="Zhu Y."/>
            <person name="Feng Y."/>
            <person name="Jiang X."/>
            <person name="Zhu D."/>
            <person name="Xiang H."/>
            <person name="Feng X."/>
            <person name="Li S."/>
            <person name="Wang J."/>
            <person name="Zhang G."/>
            <person name="Kronforst M.R."/>
            <person name="Wang W."/>
        </authorList>
    </citation>
    <scope>NUCLEOTIDE SEQUENCE [LARGE SCALE GENOMIC DNA]</scope>
    <source>
        <strain evidence="3">Ya'a_city_454_Px</strain>
        <tissue evidence="3">Whole body</tissue>
    </source>
</reference>
<protein>
    <recommendedName>
        <fullName evidence="2">Distal membrane-arm assembly complex protein 1-like domain-containing protein</fullName>
    </recommendedName>
</protein>
<gene>
    <name evidence="3" type="ORF">RR46_14659</name>
</gene>
<feature type="transmembrane region" description="Helical" evidence="1">
    <location>
        <begin position="12"/>
        <end position="31"/>
    </location>
</feature>
<keyword evidence="1" id="KW-0812">Transmembrane</keyword>
<dbReference type="InterPro" id="IPR028036">
    <property type="entry name" value="DMAC1-like_dom"/>
</dbReference>
<dbReference type="AlphaFoldDB" id="A0A194PJ93"/>
<proteinExistence type="predicted"/>
<dbReference type="EMBL" id="KQ459606">
    <property type="protein sequence ID" value="KPI91155.1"/>
    <property type="molecule type" value="Genomic_DNA"/>
</dbReference>
<evidence type="ECO:0000259" key="2">
    <source>
        <dbReference type="Pfam" id="PF15055"/>
    </source>
</evidence>
<dbReference type="Pfam" id="PF15055">
    <property type="entry name" value="DMAC1_Dmo2"/>
    <property type="match status" value="1"/>
</dbReference>
<keyword evidence="1" id="KW-1133">Transmembrane helix</keyword>
<keyword evidence="1" id="KW-0472">Membrane</keyword>
<accession>A0A194PJ93</accession>
<evidence type="ECO:0000313" key="4">
    <source>
        <dbReference type="Proteomes" id="UP000053268"/>
    </source>
</evidence>
<sequence length="202" mass="22419">MTSTVSSRPRDCLGCRIVGAAGLIGIGAYLANVAWKNQSFIGKVTFSTISLAFVTLGVQRYKQEFPFAKKTEDNKPWRERSELGVAPWDTENIKDHRRNWNVESTTALVDKELGSPQARVAMDRWSGNSNAWSAALGAMGGAGTVLLFAAILLMWRRPRRTEPHTLAPMDVGQNESEPTKISYIEFETLEPIRSSTIAHHQT</sequence>
<evidence type="ECO:0000256" key="1">
    <source>
        <dbReference type="SAM" id="Phobius"/>
    </source>
</evidence>
<evidence type="ECO:0000313" key="3">
    <source>
        <dbReference type="EMBL" id="KPI91155.1"/>
    </source>
</evidence>
<name>A0A194PJ93_PAPXU</name>